<protein>
    <recommendedName>
        <fullName evidence="4">RanBD1 domain-containing protein</fullName>
    </recommendedName>
</protein>
<feature type="compositionally biased region" description="Polar residues" evidence="3">
    <location>
        <begin position="63"/>
        <end position="78"/>
    </location>
</feature>
<evidence type="ECO:0000313" key="5">
    <source>
        <dbReference type="EMBL" id="KAK5082385.1"/>
    </source>
</evidence>
<feature type="compositionally biased region" description="Gly residues" evidence="3">
    <location>
        <begin position="269"/>
        <end position="279"/>
    </location>
</feature>
<dbReference type="PANTHER" id="PTHR23138:SF142">
    <property type="entry name" value="RAN-BINDING PROTEIN 3B-RELATED"/>
    <property type="match status" value="1"/>
</dbReference>
<dbReference type="InterPro" id="IPR045255">
    <property type="entry name" value="RanBP1-like"/>
</dbReference>
<evidence type="ECO:0000259" key="4">
    <source>
        <dbReference type="PROSITE" id="PS50196"/>
    </source>
</evidence>
<feature type="compositionally biased region" description="Polar residues" evidence="3">
    <location>
        <begin position="193"/>
        <end position="202"/>
    </location>
</feature>
<feature type="compositionally biased region" description="Polar residues" evidence="3">
    <location>
        <begin position="209"/>
        <end position="224"/>
    </location>
</feature>
<dbReference type="Proteomes" id="UP001309876">
    <property type="component" value="Unassembled WGS sequence"/>
</dbReference>
<dbReference type="SMART" id="SM00160">
    <property type="entry name" value="RanBD"/>
    <property type="match status" value="1"/>
</dbReference>
<dbReference type="InterPro" id="IPR000156">
    <property type="entry name" value="Ran_bind_dom"/>
</dbReference>
<feature type="region of interest" description="Disordered" evidence="3">
    <location>
        <begin position="1"/>
        <end position="398"/>
    </location>
</feature>
<proteinExistence type="predicted"/>
<evidence type="ECO:0000256" key="1">
    <source>
        <dbReference type="ARBA" id="ARBA00004123"/>
    </source>
</evidence>
<dbReference type="AlphaFoldDB" id="A0AAN7Y4Q3"/>
<dbReference type="EMBL" id="JAVRRJ010000008">
    <property type="protein sequence ID" value="KAK5082385.1"/>
    <property type="molecule type" value="Genomic_DNA"/>
</dbReference>
<feature type="compositionally biased region" description="Basic and acidic residues" evidence="3">
    <location>
        <begin position="90"/>
        <end position="100"/>
    </location>
</feature>
<feature type="compositionally biased region" description="Acidic residues" evidence="3">
    <location>
        <begin position="140"/>
        <end position="151"/>
    </location>
</feature>
<organism evidence="5 6">
    <name type="scientific">Lithohypha guttulata</name>
    <dbReference type="NCBI Taxonomy" id="1690604"/>
    <lineage>
        <taxon>Eukaryota</taxon>
        <taxon>Fungi</taxon>
        <taxon>Dikarya</taxon>
        <taxon>Ascomycota</taxon>
        <taxon>Pezizomycotina</taxon>
        <taxon>Eurotiomycetes</taxon>
        <taxon>Chaetothyriomycetidae</taxon>
        <taxon>Chaetothyriales</taxon>
        <taxon>Trichomeriaceae</taxon>
        <taxon>Lithohypha</taxon>
    </lineage>
</organism>
<feature type="domain" description="RanBD1" evidence="4">
    <location>
        <begin position="367"/>
        <end position="522"/>
    </location>
</feature>
<dbReference type="Pfam" id="PF00638">
    <property type="entry name" value="Ran_BP1"/>
    <property type="match status" value="2"/>
</dbReference>
<dbReference type="InterPro" id="IPR011993">
    <property type="entry name" value="PH-like_dom_sf"/>
</dbReference>
<feature type="compositionally biased region" description="Acidic residues" evidence="3">
    <location>
        <begin position="356"/>
        <end position="371"/>
    </location>
</feature>
<name>A0AAN7Y4Q3_9EURO</name>
<feature type="compositionally biased region" description="Low complexity" evidence="3">
    <location>
        <begin position="293"/>
        <end position="307"/>
    </location>
</feature>
<evidence type="ECO:0000256" key="3">
    <source>
        <dbReference type="SAM" id="MobiDB-lite"/>
    </source>
</evidence>
<keyword evidence="6" id="KW-1185">Reference proteome</keyword>
<sequence>MVQEPEGATAKPGVAVVDQQPPSPTASTSSREETRATREKLKKTSIAGLSQKSATIAPHTDHASVTNEESIVDSSAENPNGARGRPAKKRSFEDLAKDDAETASALEEGPLPKSGHHKRMRSRDVNSGDHKDTYVRIEGDDQDTLLEESDVDAQKTPGGPGVLVAAPSSKDMDVEIPHNAQIPPDSQPVAPQETMTSRSTTKVPPISGFANTSSASPFGSSAATINKDKPSETAKTTSGSAFASSGLSAFSSSDKSPFTAAAGSKSSLGGSGGFGGGQSNSGFGSTKSGFGNTAGFAPSASTFASGSSGFGTSKGFGSTSTFGTPKPFGAGTTSTFGSGGSSFGTGKAFTSSKKEDDDEDDEENVGDEDPIDSAKDDAQQDPRFQKQHIETGEDDEETHFSSRARLYFFDRAWKERGTGLFKLNVRTDTSNAAEVDPEAQTSKGKRKARLLMRADGTHRVILNSPIFKGMQFGGPDGSEPSGKVMHLQSLEEGKPVPLQVKIGKEEVLKELYTRLKELEAEA</sequence>
<feature type="compositionally biased region" description="Basic and acidic residues" evidence="3">
    <location>
        <begin position="122"/>
        <end position="139"/>
    </location>
</feature>
<comment type="caution">
    <text evidence="5">The sequence shown here is derived from an EMBL/GenBank/DDBJ whole genome shotgun (WGS) entry which is preliminary data.</text>
</comment>
<dbReference type="GO" id="GO:0005634">
    <property type="term" value="C:nucleus"/>
    <property type="evidence" value="ECO:0007669"/>
    <property type="project" value="UniProtKB-SubCell"/>
</dbReference>
<evidence type="ECO:0000313" key="6">
    <source>
        <dbReference type="Proteomes" id="UP001309876"/>
    </source>
</evidence>
<gene>
    <name evidence="5" type="ORF">LTR05_007532</name>
</gene>
<dbReference type="PANTHER" id="PTHR23138">
    <property type="entry name" value="RAN BINDING PROTEIN"/>
    <property type="match status" value="1"/>
</dbReference>
<evidence type="ECO:0000256" key="2">
    <source>
        <dbReference type="ARBA" id="ARBA00023242"/>
    </source>
</evidence>
<keyword evidence="2" id="KW-0539">Nucleus</keyword>
<feature type="compositionally biased region" description="Low complexity" evidence="3">
    <location>
        <begin position="315"/>
        <end position="336"/>
    </location>
</feature>
<feature type="compositionally biased region" description="Basic and acidic residues" evidence="3">
    <location>
        <begin position="372"/>
        <end position="391"/>
    </location>
</feature>
<feature type="compositionally biased region" description="Low complexity" evidence="3">
    <location>
        <begin position="234"/>
        <end position="256"/>
    </location>
</feature>
<comment type="subcellular location">
    <subcellularLocation>
        <location evidence="1">Nucleus</location>
    </subcellularLocation>
</comment>
<dbReference type="Gene3D" id="2.30.29.30">
    <property type="entry name" value="Pleckstrin-homology domain (PH domain)/Phosphotyrosine-binding domain (PTB)"/>
    <property type="match status" value="1"/>
</dbReference>
<dbReference type="SUPFAM" id="SSF50729">
    <property type="entry name" value="PH domain-like"/>
    <property type="match status" value="1"/>
</dbReference>
<feature type="compositionally biased region" description="Basic and acidic residues" evidence="3">
    <location>
        <begin position="30"/>
        <end position="39"/>
    </location>
</feature>
<dbReference type="PROSITE" id="PS50196">
    <property type="entry name" value="RANBD1"/>
    <property type="match status" value="1"/>
</dbReference>
<accession>A0AAN7Y4Q3</accession>
<reference evidence="5 6" key="1">
    <citation type="submission" date="2023-08" db="EMBL/GenBank/DDBJ databases">
        <title>Black Yeasts Isolated from many extreme environments.</title>
        <authorList>
            <person name="Coleine C."/>
            <person name="Stajich J.E."/>
            <person name="Selbmann L."/>
        </authorList>
    </citation>
    <scope>NUCLEOTIDE SEQUENCE [LARGE SCALE GENOMIC DNA]</scope>
    <source>
        <strain evidence="5 6">CCFEE 5910</strain>
    </source>
</reference>